<sequence>MSTNNCLIFLGIRDLFGISTRKTAATRSIWLTALSSRTNRFLFAWLEDAADGQRLCGHQIAKETTSGRPFSVLTRWPSLMVVRALTVCGECWNFFGLRTMMNCALREPSCAVRWSTSFHSHILNPRIYPVFFDPR</sequence>
<gene>
    <name evidence="1" type="ORF">ARMGADRAFT_84276</name>
</gene>
<name>A0A2H3CXZ8_ARMGA</name>
<dbReference type="Proteomes" id="UP000217790">
    <property type="component" value="Unassembled WGS sequence"/>
</dbReference>
<accession>A0A2H3CXZ8</accession>
<dbReference type="OrthoDB" id="10622732at2759"/>
<dbReference type="EMBL" id="KZ293751">
    <property type="protein sequence ID" value="PBK80156.1"/>
    <property type="molecule type" value="Genomic_DNA"/>
</dbReference>
<dbReference type="AlphaFoldDB" id="A0A2H3CXZ8"/>
<reference evidence="2" key="1">
    <citation type="journal article" date="2017" name="Nat. Ecol. Evol.">
        <title>Genome expansion and lineage-specific genetic innovations in the forest pathogenic fungi Armillaria.</title>
        <authorList>
            <person name="Sipos G."/>
            <person name="Prasanna A.N."/>
            <person name="Walter M.C."/>
            <person name="O'Connor E."/>
            <person name="Balint B."/>
            <person name="Krizsan K."/>
            <person name="Kiss B."/>
            <person name="Hess J."/>
            <person name="Varga T."/>
            <person name="Slot J."/>
            <person name="Riley R."/>
            <person name="Boka B."/>
            <person name="Rigling D."/>
            <person name="Barry K."/>
            <person name="Lee J."/>
            <person name="Mihaltcheva S."/>
            <person name="LaButti K."/>
            <person name="Lipzen A."/>
            <person name="Waldron R."/>
            <person name="Moloney N.M."/>
            <person name="Sperisen C."/>
            <person name="Kredics L."/>
            <person name="Vagvoelgyi C."/>
            <person name="Patrignani A."/>
            <person name="Fitzpatrick D."/>
            <person name="Nagy I."/>
            <person name="Doyle S."/>
            <person name="Anderson J.B."/>
            <person name="Grigoriev I.V."/>
            <person name="Gueldener U."/>
            <person name="Muensterkoetter M."/>
            <person name="Nagy L.G."/>
        </authorList>
    </citation>
    <scope>NUCLEOTIDE SEQUENCE [LARGE SCALE GENOMIC DNA]</scope>
    <source>
        <strain evidence="2">Ar21-2</strain>
    </source>
</reference>
<dbReference type="InParanoid" id="A0A2H3CXZ8"/>
<evidence type="ECO:0000313" key="1">
    <source>
        <dbReference type="EMBL" id="PBK80156.1"/>
    </source>
</evidence>
<protein>
    <submittedName>
        <fullName evidence="1">Uncharacterized protein</fullName>
    </submittedName>
</protein>
<evidence type="ECO:0000313" key="2">
    <source>
        <dbReference type="Proteomes" id="UP000217790"/>
    </source>
</evidence>
<organism evidence="1 2">
    <name type="scientific">Armillaria gallica</name>
    <name type="common">Bulbous honey fungus</name>
    <name type="synonym">Armillaria bulbosa</name>
    <dbReference type="NCBI Taxonomy" id="47427"/>
    <lineage>
        <taxon>Eukaryota</taxon>
        <taxon>Fungi</taxon>
        <taxon>Dikarya</taxon>
        <taxon>Basidiomycota</taxon>
        <taxon>Agaricomycotina</taxon>
        <taxon>Agaricomycetes</taxon>
        <taxon>Agaricomycetidae</taxon>
        <taxon>Agaricales</taxon>
        <taxon>Marasmiineae</taxon>
        <taxon>Physalacriaceae</taxon>
        <taxon>Armillaria</taxon>
    </lineage>
</organism>
<keyword evidence="2" id="KW-1185">Reference proteome</keyword>
<proteinExistence type="predicted"/>